<dbReference type="GO" id="GO:0008765">
    <property type="term" value="F:UDP-N-acetylmuramoylalanyl-D-glutamate-2,6-diaminopimelate ligase activity"/>
    <property type="evidence" value="ECO:0007669"/>
    <property type="project" value="UniProtKB-UniRule"/>
</dbReference>
<dbReference type="Pfam" id="PF08245">
    <property type="entry name" value="Mur_ligase_M"/>
    <property type="match status" value="1"/>
</dbReference>
<feature type="binding site" evidence="15">
    <location>
        <begin position="110"/>
        <end position="116"/>
    </location>
    <ligand>
        <name>ATP</name>
        <dbReference type="ChEBI" id="CHEBI:30616"/>
    </ligand>
</feature>
<dbReference type="Pfam" id="PF01225">
    <property type="entry name" value="Mur_ligase"/>
    <property type="match status" value="1"/>
</dbReference>
<feature type="binding site" evidence="15">
    <location>
        <position position="179"/>
    </location>
    <ligand>
        <name>UDP-N-acetyl-alpha-D-muramoyl-L-alanyl-D-glutamate</name>
        <dbReference type="ChEBI" id="CHEBI:83900"/>
    </ligand>
</feature>
<dbReference type="InterPro" id="IPR036615">
    <property type="entry name" value="Mur_ligase_C_dom_sf"/>
</dbReference>
<dbReference type="InterPro" id="IPR035911">
    <property type="entry name" value="MurE/MurF_N"/>
</dbReference>
<evidence type="ECO:0000259" key="17">
    <source>
        <dbReference type="Pfam" id="PF01225"/>
    </source>
</evidence>
<evidence type="ECO:0000256" key="8">
    <source>
        <dbReference type="ARBA" id="ARBA00050251"/>
    </source>
</evidence>
<evidence type="ECO:0000313" key="20">
    <source>
        <dbReference type="EMBL" id="SFR14742.1"/>
    </source>
</evidence>
<dbReference type="AlphaFoldDB" id="A0A1I6EB23"/>
<keyword evidence="4 15" id="KW-0133">Cell shape</keyword>
<evidence type="ECO:0000259" key="18">
    <source>
        <dbReference type="Pfam" id="PF02875"/>
    </source>
</evidence>
<dbReference type="Gene3D" id="3.40.1390.10">
    <property type="entry name" value="MurE/MurF, N-terminal domain"/>
    <property type="match status" value="1"/>
</dbReference>
<dbReference type="NCBIfam" id="NF001124">
    <property type="entry name" value="PRK00139.1-2"/>
    <property type="match status" value="1"/>
</dbReference>
<dbReference type="Gene3D" id="3.90.190.20">
    <property type="entry name" value="Mur ligase, C-terminal domain"/>
    <property type="match status" value="1"/>
</dbReference>
<dbReference type="GO" id="GO:0051301">
    <property type="term" value="P:cell division"/>
    <property type="evidence" value="ECO:0007669"/>
    <property type="project" value="UniProtKB-KW"/>
</dbReference>
<dbReference type="GO" id="GO:0000287">
    <property type="term" value="F:magnesium ion binding"/>
    <property type="evidence" value="ECO:0007669"/>
    <property type="project" value="UniProtKB-UniRule"/>
</dbReference>
<comment type="function">
    <text evidence="9 15">Catalyzes the addition of meso-diaminopimelic acid to the nucleotide precursor UDP-N-acetylmuramoyl-L-alanyl-D-glutamate (UMAG) in the biosynthesis of bacterial cell-wall peptidoglycan.</text>
</comment>
<keyword evidence="15" id="KW-0547">Nucleotide-binding</keyword>
<dbReference type="NCBIfam" id="TIGR01085">
    <property type="entry name" value="murE"/>
    <property type="match status" value="1"/>
</dbReference>
<reference evidence="21" key="1">
    <citation type="submission" date="2016-10" db="EMBL/GenBank/DDBJ databases">
        <authorList>
            <person name="Varghese N."/>
            <person name="Submissions S."/>
        </authorList>
    </citation>
    <scope>NUCLEOTIDE SEQUENCE [LARGE SCALE GENOMIC DNA]</scope>
    <source>
        <strain evidence="21">DSM 3669</strain>
    </source>
</reference>
<feature type="binding site" evidence="15">
    <location>
        <position position="30"/>
    </location>
    <ligand>
        <name>UDP-N-acetyl-alpha-D-muramoyl-L-alanyl-D-glutamate</name>
        <dbReference type="ChEBI" id="CHEBI:83900"/>
    </ligand>
</feature>
<evidence type="ECO:0000256" key="5">
    <source>
        <dbReference type="ARBA" id="ARBA00022984"/>
    </source>
</evidence>
<evidence type="ECO:0000256" key="3">
    <source>
        <dbReference type="ARBA" id="ARBA00022618"/>
    </source>
</evidence>
<evidence type="ECO:0000256" key="7">
    <source>
        <dbReference type="ARBA" id="ARBA00023316"/>
    </source>
</evidence>
<keyword evidence="5 15" id="KW-0573">Peptidoglycan synthesis</keyword>
<evidence type="ECO:0000256" key="2">
    <source>
        <dbReference type="ARBA" id="ARBA00005898"/>
    </source>
</evidence>
<dbReference type="InterPro" id="IPR036565">
    <property type="entry name" value="Mur-like_cat_sf"/>
</dbReference>
<dbReference type="GO" id="GO:0008360">
    <property type="term" value="P:regulation of cell shape"/>
    <property type="evidence" value="ECO:0007669"/>
    <property type="project" value="UniProtKB-KW"/>
</dbReference>
<comment type="cofactor">
    <cofactor evidence="15">
        <name>Mg(2+)</name>
        <dbReference type="ChEBI" id="CHEBI:18420"/>
    </cofactor>
</comment>
<feature type="domain" description="Mur ligase central" evidence="19">
    <location>
        <begin position="108"/>
        <end position="313"/>
    </location>
</feature>
<keyword evidence="15" id="KW-0067">ATP-binding</keyword>
<comment type="similarity">
    <text evidence="2 15">Belongs to the MurCDEF family. MurE subfamily.</text>
</comment>
<evidence type="ECO:0000256" key="15">
    <source>
        <dbReference type="HAMAP-Rule" id="MF_00208"/>
    </source>
</evidence>
<feature type="modified residue" description="N6-carboxylysine" evidence="15">
    <location>
        <position position="219"/>
    </location>
</feature>
<feature type="domain" description="Mur ligase N-terminal catalytic" evidence="17">
    <location>
        <begin position="23"/>
        <end position="96"/>
    </location>
</feature>
<organism evidence="20 21">
    <name type="scientific">Desulfoscipio geothermicus DSM 3669</name>
    <dbReference type="NCBI Taxonomy" id="1121426"/>
    <lineage>
        <taxon>Bacteria</taxon>
        <taxon>Bacillati</taxon>
        <taxon>Bacillota</taxon>
        <taxon>Clostridia</taxon>
        <taxon>Eubacteriales</taxon>
        <taxon>Desulfallaceae</taxon>
        <taxon>Desulfoscipio</taxon>
    </lineage>
</organism>
<dbReference type="EC" id="6.3.2.13" evidence="10 15"/>
<accession>A0A1I6EB23</accession>
<keyword evidence="15" id="KW-0963">Cytoplasm</keyword>
<evidence type="ECO:0000256" key="6">
    <source>
        <dbReference type="ARBA" id="ARBA00023306"/>
    </source>
</evidence>
<dbReference type="InterPro" id="IPR000713">
    <property type="entry name" value="Mur_ligase_N"/>
</dbReference>
<dbReference type="GO" id="GO:0005737">
    <property type="term" value="C:cytoplasm"/>
    <property type="evidence" value="ECO:0007669"/>
    <property type="project" value="UniProtKB-SubCell"/>
</dbReference>
<feature type="binding site" evidence="15">
    <location>
        <begin position="409"/>
        <end position="412"/>
    </location>
    <ligand>
        <name>meso-2,6-diaminopimelate</name>
        <dbReference type="ChEBI" id="CHEBI:57791"/>
    </ligand>
</feature>
<dbReference type="FunFam" id="3.90.190.20:FF:000006">
    <property type="entry name" value="UDP-N-acetylmuramoyl-L-alanyl-D-glutamate--2,6-diaminopimelate ligase"/>
    <property type="match status" value="1"/>
</dbReference>
<dbReference type="Gene3D" id="3.40.1190.10">
    <property type="entry name" value="Mur-like, catalytic domain"/>
    <property type="match status" value="1"/>
</dbReference>
<dbReference type="NCBIfam" id="NF001126">
    <property type="entry name" value="PRK00139.1-4"/>
    <property type="match status" value="1"/>
</dbReference>
<evidence type="ECO:0000259" key="19">
    <source>
        <dbReference type="Pfam" id="PF08245"/>
    </source>
</evidence>
<name>A0A1I6EB23_9FIRM</name>
<keyword evidence="7 15" id="KW-0961">Cell wall biogenesis/degradation</keyword>
<dbReference type="SUPFAM" id="SSF53244">
    <property type="entry name" value="MurD-like peptide ligases, peptide-binding domain"/>
    <property type="match status" value="1"/>
</dbReference>
<dbReference type="HAMAP" id="MF_00208">
    <property type="entry name" value="MurE"/>
    <property type="match status" value="1"/>
</dbReference>
<feature type="binding site" evidence="15">
    <location>
        <position position="462"/>
    </location>
    <ligand>
        <name>meso-2,6-diaminopimelate</name>
        <dbReference type="ChEBI" id="CHEBI:57791"/>
    </ligand>
</feature>
<feature type="binding site" evidence="15">
    <location>
        <position position="466"/>
    </location>
    <ligand>
        <name>meso-2,6-diaminopimelate</name>
        <dbReference type="ChEBI" id="CHEBI:57791"/>
    </ligand>
</feature>
<dbReference type="Proteomes" id="UP000199584">
    <property type="component" value="Unassembled WGS sequence"/>
</dbReference>
<evidence type="ECO:0000256" key="1">
    <source>
        <dbReference type="ARBA" id="ARBA00004752"/>
    </source>
</evidence>
<evidence type="ECO:0000256" key="16">
    <source>
        <dbReference type="RuleBase" id="RU004135"/>
    </source>
</evidence>
<dbReference type="OrthoDB" id="9800958at2"/>
<dbReference type="GO" id="GO:0009252">
    <property type="term" value="P:peptidoglycan biosynthetic process"/>
    <property type="evidence" value="ECO:0007669"/>
    <property type="project" value="UniProtKB-UniRule"/>
</dbReference>
<dbReference type="UniPathway" id="UPA00219"/>
<dbReference type="EMBL" id="FOYM01000033">
    <property type="protein sequence ID" value="SFR14742.1"/>
    <property type="molecule type" value="Genomic_DNA"/>
</dbReference>
<protein>
    <recommendedName>
        <fullName evidence="11 15">UDP-N-acetylmuramoyl-L-alanyl-D-glutamate--2,6-diaminopimelate ligase</fullName>
        <ecNumber evidence="10 15">6.3.2.13</ecNumber>
    </recommendedName>
    <alternativeName>
        <fullName evidence="12 15">Meso-A2pm-adding enzyme</fullName>
    </alternativeName>
    <alternativeName>
        <fullName evidence="13 15">Meso-diaminopimelate-adding enzyme</fullName>
    </alternativeName>
    <alternativeName>
        <fullName evidence="14 15">UDP-MurNAc-L-Ala-D-Glu:meso-diaminopimelate ligase</fullName>
    </alternativeName>
    <alternativeName>
        <fullName evidence="15">UDP-MurNAc-tripeptide synthetase</fullName>
    </alternativeName>
    <alternativeName>
        <fullName evidence="15">UDP-N-acetylmuramyl-tripeptide synthetase</fullName>
    </alternativeName>
</protein>
<keyword evidence="21" id="KW-1185">Reference proteome</keyword>
<gene>
    <name evidence="15" type="primary">murE</name>
    <name evidence="20" type="ORF">SAMN05660706_13311</name>
</gene>
<feature type="binding site" evidence="15">
    <location>
        <begin position="152"/>
        <end position="153"/>
    </location>
    <ligand>
        <name>UDP-N-acetyl-alpha-D-muramoyl-L-alanyl-D-glutamate</name>
        <dbReference type="ChEBI" id="CHEBI:83900"/>
    </ligand>
</feature>
<evidence type="ECO:0000256" key="11">
    <source>
        <dbReference type="ARBA" id="ARBA00072883"/>
    </source>
</evidence>
<keyword evidence="15 20" id="KW-0436">Ligase</keyword>
<dbReference type="SUPFAM" id="SSF63418">
    <property type="entry name" value="MurE/MurF N-terminal domain"/>
    <property type="match status" value="1"/>
</dbReference>
<keyword evidence="15" id="KW-0460">Magnesium</keyword>
<keyword evidence="6 15" id="KW-0131">Cell cycle</keyword>
<evidence type="ECO:0000313" key="21">
    <source>
        <dbReference type="Proteomes" id="UP000199584"/>
    </source>
</evidence>
<comment type="subcellular location">
    <subcellularLocation>
        <location evidence="15 16">Cytoplasm</location>
    </subcellularLocation>
</comment>
<dbReference type="SUPFAM" id="SSF53623">
    <property type="entry name" value="MurD-like peptide ligases, catalytic domain"/>
    <property type="match status" value="1"/>
</dbReference>
<feature type="domain" description="Mur ligase C-terminal" evidence="18">
    <location>
        <begin position="336"/>
        <end position="464"/>
    </location>
</feature>
<dbReference type="STRING" id="39060.SAMN05660706_13311"/>
<evidence type="ECO:0000256" key="4">
    <source>
        <dbReference type="ARBA" id="ARBA00022960"/>
    </source>
</evidence>
<dbReference type="InterPro" id="IPR005761">
    <property type="entry name" value="UDP-N-AcMur-Glu-dNH2Pim_ligase"/>
</dbReference>
<dbReference type="GO" id="GO:0005524">
    <property type="term" value="F:ATP binding"/>
    <property type="evidence" value="ECO:0007669"/>
    <property type="project" value="UniProtKB-UniRule"/>
</dbReference>
<evidence type="ECO:0000256" key="12">
    <source>
        <dbReference type="ARBA" id="ARBA00075482"/>
    </source>
</evidence>
<comment type="PTM">
    <text evidence="15">Carboxylation is probably crucial for Mg(2+) binding and, consequently, for the gamma-phosphate positioning of ATP.</text>
</comment>
<dbReference type="Pfam" id="PF02875">
    <property type="entry name" value="Mur_ligase_C"/>
    <property type="match status" value="1"/>
</dbReference>
<dbReference type="PANTHER" id="PTHR23135:SF4">
    <property type="entry name" value="UDP-N-ACETYLMURAMOYL-L-ALANYL-D-GLUTAMATE--2,6-DIAMINOPIMELATE LIGASE MURE HOMOLOG, CHLOROPLASTIC"/>
    <property type="match status" value="1"/>
</dbReference>
<evidence type="ECO:0000256" key="10">
    <source>
        <dbReference type="ARBA" id="ARBA00066633"/>
    </source>
</evidence>
<comment type="caution">
    <text evidence="15">Lacks conserved residue(s) required for the propagation of feature annotation.</text>
</comment>
<sequence length="493" mass="53132">MLLSDLLAGLPVLEVSQAPDRRIQGIAYDSRRVKPGFLFVAIKGFKTNGHLYVADAVERGAGAVAVQEDVPVPEGVARVLVADTREFLALVAARFYDYPARKMKMVGVTGTNGKTTTTNLINAIYREHGLKTGLIGTIENRIGDRVLPVEHTTPESADLQQLLAEMAGEAVQAVVMEVSSHALVLHRVQECEFDTAVFTNITQDHLDFHGDMQEYLRAKGLLFAGLGREAHKQGPKHAIINSDDPAAEEIIKACRVPVITYGLRPPAGLLAQNVRVTARGVSFDVTVNGENLSLHLRLTGKFNVYNALAAVAAGVADNIPPATIKKALEGVPGVPGRFELVDRGQDFAVVVDYAHTPDGLENVLSTAREITAGRLITVFGCGGDRDRAKRPLMGGIAVRMSDLAVVTSDNPRTEDPQQIIEDILAGVRKVDGANYTVIPDRRAAIRQAIRDAGPGDVVVVAGKGHETYQIIGDRRFHFDDREEAAKALGADLN</sequence>
<evidence type="ECO:0000256" key="14">
    <source>
        <dbReference type="ARBA" id="ARBA00081560"/>
    </source>
</evidence>
<dbReference type="GO" id="GO:0071555">
    <property type="term" value="P:cell wall organization"/>
    <property type="evidence" value="ECO:0007669"/>
    <property type="project" value="UniProtKB-KW"/>
</dbReference>
<dbReference type="PANTHER" id="PTHR23135">
    <property type="entry name" value="MUR LIGASE FAMILY MEMBER"/>
    <property type="match status" value="1"/>
</dbReference>
<evidence type="ECO:0000256" key="13">
    <source>
        <dbReference type="ARBA" id="ARBA00076158"/>
    </source>
</evidence>
<dbReference type="RefSeq" id="WP_092486689.1">
    <property type="nucleotide sequence ID" value="NZ_FOYM01000033.1"/>
</dbReference>
<comment type="pathway">
    <text evidence="1 15 16">Cell wall biogenesis; peptidoglycan biosynthesis.</text>
</comment>
<evidence type="ECO:0000256" key="9">
    <source>
        <dbReference type="ARBA" id="ARBA00056782"/>
    </source>
</evidence>
<dbReference type="InterPro" id="IPR004101">
    <property type="entry name" value="Mur_ligase_C"/>
</dbReference>
<comment type="catalytic activity">
    <reaction evidence="8 15">
        <text>UDP-N-acetyl-alpha-D-muramoyl-L-alanyl-D-glutamate + meso-2,6-diaminopimelate + ATP = UDP-N-acetyl-alpha-D-muramoyl-L-alanyl-gamma-D-glutamyl-meso-2,6-diaminopimelate + ADP + phosphate + H(+)</text>
        <dbReference type="Rhea" id="RHEA:23676"/>
        <dbReference type="ChEBI" id="CHEBI:15378"/>
        <dbReference type="ChEBI" id="CHEBI:30616"/>
        <dbReference type="ChEBI" id="CHEBI:43474"/>
        <dbReference type="ChEBI" id="CHEBI:57791"/>
        <dbReference type="ChEBI" id="CHEBI:83900"/>
        <dbReference type="ChEBI" id="CHEBI:83905"/>
        <dbReference type="ChEBI" id="CHEBI:456216"/>
        <dbReference type="EC" id="6.3.2.13"/>
    </reaction>
</comment>
<feature type="binding site" evidence="15">
    <location>
        <position position="385"/>
    </location>
    <ligand>
        <name>meso-2,6-diaminopimelate</name>
        <dbReference type="ChEBI" id="CHEBI:57791"/>
    </ligand>
</feature>
<dbReference type="InterPro" id="IPR013221">
    <property type="entry name" value="Mur_ligase_cen"/>
</dbReference>
<feature type="short sequence motif" description="Meso-diaminopimelate recognition motif" evidence="15">
    <location>
        <begin position="409"/>
        <end position="412"/>
    </location>
</feature>
<feature type="binding site" evidence="15">
    <location>
        <position position="187"/>
    </location>
    <ligand>
        <name>UDP-N-acetyl-alpha-D-muramoyl-L-alanyl-D-glutamate</name>
        <dbReference type="ChEBI" id="CHEBI:83900"/>
    </ligand>
</feature>
<keyword evidence="3 15" id="KW-0132">Cell division</keyword>
<proteinExistence type="inferred from homology"/>